<name>A0ABS2DMA0_9BACI</name>
<dbReference type="PANTHER" id="PTHR36454:SF1">
    <property type="entry name" value="DUF1015 DOMAIN-CONTAINING PROTEIN"/>
    <property type="match status" value="1"/>
</dbReference>
<sequence length="415" mass="48060">MVSIRPFKAFRPKSELAEQTAALPYDVVSTSEAKELTKNNPYSFLRVDKAEIDFDETVSPYDDKVYAYAKKNLETFIREGILIQDDEHCFYIYQLQRLHHTQIGLVVCSSVQDYKDNYIKKHELTRHAKEQDRIRHIDETNAHVGPIFMTYHDNIGVNSLLKKWVARHETLYSFIAEDGVTHRVWKIDDLETISLLQAKFVDVSSVYIADGHHRTEAAVKVAEKRRKQNPNHTGEEEYNFFLSVLFPQDQVQILDYNRIVATLNGMTVDRLIAKLAERFQIREVGRRSYRPDQKHTFGMYVNRKWYKLTVKEKDLHHTDPVKLLDATILQEMLLQPILGINDIRTDERIDFIGGIRGLKALEQAVHSGKAQVAFSLFPTSIAELMTVSDAGKIMPPKSTWFEPKLRTGLFVHLLE</sequence>
<dbReference type="RefSeq" id="WP_204205093.1">
    <property type="nucleotide sequence ID" value="NZ_JAFELM010000043.1"/>
</dbReference>
<dbReference type="InterPro" id="IPR008323">
    <property type="entry name" value="UCP033563"/>
</dbReference>
<keyword evidence="2" id="KW-1185">Reference proteome</keyword>
<dbReference type="Proteomes" id="UP001518925">
    <property type="component" value="Unassembled WGS sequence"/>
</dbReference>
<evidence type="ECO:0000313" key="2">
    <source>
        <dbReference type="Proteomes" id="UP001518925"/>
    </source>
</evidence>
<proteinExistence type="predicted"/>
<dbReference type="PIRSF" id="PIRSF033563">
    <property type="entry name" value="UCP033563"/>
    <property type="match status" value="1"/>
</dbReference>
<dbReference type="Pfam" id="PF06245">
    <property type="entry name" value="DUF1015"/>
    <property type="match status" value="1"/>
</dbReference>
<evidence type="ECO:0000313" key="1">
    <source>
        <dbReference type="EMBL" id="MBM6619624.1"/>
    </source>
</evidence>
<reference evidence="1 2" key="1">
    <citation type="submission" date="2021-02" db="EMBL/GenBank/DDBJ databases">
        <title>Bacillus sp. RD4P76, an endophyte from a halophyte.</title>
        <authorList>
            <person name="Sun J.-Q."/>
        </authorList>
    </citation>
    <scope>NUCLEOTIDE SEQUENCE [LARGE SCALE GENOMIC DNA]</scope>
    <source>
        <strain evidence="1 2">RD4P76</strain>
    </source>
</reference>
<accession>A0ABS2DMA0</accession>
<dbReference type="PANTHER" id="PTHR36454">
    <property type="entry name" value="LMO2823 PROTEIN"/>
    <property type="match status" value="1"/>
</dbReference>
<comment type="caution">
    <text evidence="1">The sequence shown here is derived from an EMBL/GenBank/DDBJ whole genome shotgun (WGS) entry which is preliminary data.</text>
</comment>
<organism evidence="1 2">
    <name type="scientific">Bacillus suaedaesalsae</name>
    <dbReference type="NCBI Taxonomy" id="2810349"/>
    <lineage>
        <taxon>Bacteria</taxon>
        <taxon>Bacillati</taxon>
        <taxon>Bacillota</taxon>
        <taxon>Bacilli</taxon>
        <taxon>Bacillales</taxon>
        <taxon>Bacillaceae</taxon>
        <taxon>Bacillus</taxon>
    </lineage>
</organism>
<dbReference type="EMBL" id="JAFELM010000043">
    <property type="protein sequence ID" value="MBM6619624.1"/>
    <property type="molecule type" value="Genomic_DNA"/>
</dbReference>
<gene>
    <name evidence="1" type="ORF">JR050_18330</name>
</gene>
<protein>
    <submittedName>
        <fullName evidence="1">DUF1015 domain-containing protein</fullName>
    </submittedName>
</protein>